<comment type="catalytic activity">
    <reaction evidence="13">
        <text>L-valine + 2-oxoglutarate = 3-methyl-2-oxobutanoate + L-glutamate</text>
        <dbReference type="Rhea" id="RHEA:24813"/>
        <dbReference type="ChEBI" id="CHEBI:11851"/>
        <dbReference type="ChEBI" id="CHEBI:16810"/>
        <dbReference type="ChEBI" id="CHEBI:29985"/>
        <dbReference type="ChEBI" id="CHEBI:57762"/>
        <dbReference type="EC" id="2.6.1.42"/>
    </reaction>
</comment>
<dbReference type="eggNOG" id="KOG0975">
    <property type="taxonomic scope" value="Eukaryota"/>
</dbReference>
<evidence type="ECO:0000256" key="11">
    <source>
        <dbReference type="ARBA" id="ARBA00023304"/>
    </source>
</evidence>
<keyword evidence="4 13" id="KW-0032">Aminotransferase</keyword>
<dbReference type="PANTHER" id="PTHR11825">
    <property type="entry name" value="SUBGROUP IIII AMINOTRANSFERASE"/>
    <property type="match status" value="1"/>
</dbReference>
<feature type="transmembrane region" description="Helical" evidence="15">
    <location>
        <begin position="12"/>
        <end position="34"/>
    </location>
</feature>
<feature type="transmembrane region" description="Helical" evidence="15">
    <location>
        <begin position="224"/>
        <end position="242"/>
    </location>
</feature>
<dbReference type="HOGENOM" id="CLU_238233_0_0_1"/>
<comment type="cofactor">
    <cofactor evidence="1 12">
        <name>pyridoxal 5'-phosphate</name>
        <dbReference type="ChEBI" id="CHEBI:597326"/>
    </cofactor>
</comment>
<dbReference type="Gene3D" id="3.20.10.10">
    <property type="entry name" value="D-amino Acid Aminotransferase, subunit A, domain 2"/>
    <property type="match status" value="1"/>
</dbReference>
<feature type="region of interest" description="Disordered" evidence="14">
    <location>
        <begin position="1586"/>
        <end position="1659"/>
    </location>
</feature>
<organism evidence="16 17">
    <name type="scientific">Strigamia maritima</name>
    <name type="common">European centipede</name>
    <name type="synonym">Geophilus maritimus</name>
    <dbReference type="NCBI Taxonomy" id="126957"/>
    <lineage>
        <taxon>Eukaryota</taxon>
        <taxon>Metazoa</taxon>
        <taxon>Ecdysozoa</taxon>
        <taxon>Arthropoda</taxon>
        <taxon>Myriapoda</taxon>
        <taxon>Chilopoda</taxon>
        <taxon>Pleurostigmophora</taxon>
        <taxon>Geophilomorpha</taxon>
        <taxon>Linotaeniidae</taxon>
        <taxon>Strigamia</taxon>
    </lineage>
</organism>
<keyword evidence="9 15" id="KW-1133">Transmembrane helix</keyword>
<comment type="similarity">
    <text evidence="3 13">Belongs to the class-IV pyridoxal-phosphate-dependent aminotransferase family.</text>
</comment>
<protein>
    <recommendedName>
        <fullName evidence="13">Branched-chain-amino-acid aminotransferase</fullName>
        <ecNumber evidence="13">2.6.1.42</ecNumber>
    </recommendedName>
</protein>
<dbReference type="FunFam" id="3.30.470.10:FF:000002">
    <property type="entry name" value="Branched-chain-amino-acid aminotransferase"/>
    <property type="match status" value="1"/>
</dbReference>
<evidence type="ECO:0000256" key="13">
    <source>
        <dbReference type="RuleBase" id="RU004517"/>
    </source>
</evidence>
<dbReference type="GO" id="GO:0016020">
    <property type="term" value="C:membrane"/>
    <property type="evidence" value="ECO:0007669"/>
    <property type="project" value="UniProtKB-SubCell"/>
</dbReference>
<dbReference type="InterPro" id="IPR005786">
    <property type="entry name" value="B_amino_transII"/>
</dbReference>
<dbReference type="Gene3D" id="1.10.1450.10">
    <property type="entry name" value="Tetraspanin"/>
    <property type="match status" value="1"/>
</dbReference>
<name>T1JE10_STRMM</name>
<dbReference type="EnsemblMetazoa" id="SMAR012046-RA">
    <property type="protein sequence ID" value="SMAR012046-PA"/>
    <property type="gene ID" value="SMAR012046"/>
</dbReference>
<evidence type="ECO:0000256" key="9">
    <source>
        <dbReference type="ARBA" id="ARBA00022989"/>
    </source>
</evidence>
<dbReference type="GO" id="GO:0009099">
    <property type="term" value="P:L-valine biosynthetic process"/>
    <property type="evidence" value="ECO:0007669"/>
    <property type="project" value="TreeGrafter"/>
</dbReference>
<evidence type="ECO:0000256" key="5">
    <source>
        <dbReference type="ARBA" id="ARBA00022605"/>
    </source>
</evidence>
<dbReference type="GO" id="GO:0052655">
    <property type="term" value="F:L-valine-2-oxoglutarate transaminase activity"/>
    <property type="evidence" value="ECO:0007669"/>
    <property type="project" value="RHEA"/>
</dbReference>
<dbReference type="InterPro" id="IPR043131">
    <property type="entry name" value="BCAT-like_N"/>
</dbReference>
<dbReference type="InterPro" id="IPR018499">
    <property type="entry name" value="Tetraspanin/Peripherin"/>
</dbReference>
<comment type="catalytic activity">
    <reaction evidence="13">
        <text>L-leucine + 2-oxoglutarate = 4-methyl-2-oxopentanoate + L-glutamate</text>
        <dbReference type="Rhea" id="RHEA:18321"/>
        <dbReference type="ChEBI" id="CHEBI:16810"/>
        <dbReference type="ChEBI" id="CHEBI:17865"/>
        <dbReference type="ChEBI" id="CHEBI:29985"/>
        <dbReference type="ChEBI" id="CHEBI:57427"/>
        <dbReference type="EC" id="2.6.1.42"/>
    </reaction>
</comment>
<evidence type="ECO:0000256" key="8">
    <source>
        <dbReference type="ARBA" id="ARBA00022898"/>
    </source>
</evidence>
<dbReference type="SUPFAM" id="SSF56752">
    <property type="entry name" value="D-aminoacid aminotransferase-like PLP-dependent enzymes"/>
    <property type="match status" value="1"/>
</dbReference>
<evidence type="ECO:0000256" key="4">
    <source>
        <dbReference type="ARBA" id="ARBA00022576"/>
    </source>
</evidence>
<feature type="region of interest" description="Disordered" evidence="14">
    <location>
        <begin position="1730"/>
        <end position="1754"/>
    </location>
</feature>
<accession>T1JE10</accession>
<keyword evidence="10 15" id="KW-0472">Membrane</keyword>
<keyword evidence="7 15" id="KW-0812">Transmembrane</keyword>
<dbReference type="PRINTS" id="PR00259">
    <property type="entry name" value="TMFOUR"/>
</dbReference>
<evidence type="ECO:0000256" key="7">
    <source>
        <dbReference type="ARBA" id="ARBA00022692"/>
    </source>
</evidence>
<evidence type="ECO:0000256" key="2">
    <source>
        <dbReference type="ARBA" id="ARBA00004141"/>
    </source>
</evidence>
<dbReference type="Proteomes" id="UP000014500">
    <property type="component" value="Unassembled WGS sequence"/>
</dbReference>
<proteinExistence type="inferred from homology"/>
<dbReference type="EMBL" id="JH432114">
    <property type="status" value="NOT_ANNOTATED_CDS"/>
    <property type="molecule type" value="Genomic_DNA"/>
</dbReference>
<reference evidence="17" key="1">
    <citation type="submission" date="2011-05" db="EMBL/GenBank/DDBJ databases">
        <authorList>
            <person name="Richards S.R."/>
            <person name="Qu J."/>
            <person name="Jiang H."/>
            <person name="Jhangiani S.N."/>
            <person name="Agravi P."/>
            <person name="Goodspeed R."/>
            <person name="Gross S."/>
            <person name="Mandapat C."/>
            <person name="Jackson L."/>
            <person name="Mathew T."/>
            <person name="Pu L."/>
            <person name="Thornton R."/>
            <person name="Saada N."/>
            <person name="Wilczek-Boney K.B."/>
            <person name="Lee S."/>
            <person name="Kovar C."/>
            <person name="Wu Y."/>
            <person name="Scherer S.E."/>
            <person name="Worley K.C."/>
            <person name="Muzny D.M."/>
            <person name="Gibbs R."/>
        </authorList>
    </citation>
    <scope>NUCLEOTIDE SEQUENCE</scope>
    <source>
        <strain evidence="17">Brora</strain>
    </source>
</reference>
<dbReference type="NCBIfam" id="TIGR01123">
    <property type="entry name" value="ilvE_II"/>
    <property type="match status" value="1"/>
</dbReference>
<sequence>MGLAGCGKFVKFSMIVANVLIFIGGVSVLGVGIWTCVDKTTFVEVVGSNLYLTAAYIMIVTGAIIAIISFLGCLGAWTENKCLLVTYFIILLLIFITLLVAGILGYVFKGELSNEVRKNMHRNIRNDFEGNSKMKEVLYKLQKELKCCGVNEKDDGEERNNVNAYKVWDNNNKDYKSDQKIPTGCCNMAMQSKFNSVDDCVRNPDIYAYKLDCYNAVKTAATDHAMVVGGVGVGIACVLTIIKPCIKHLRVSDAILRCASTVSGNTFRFSDLEIELAKEKTNVPDAGSLLFGHHFTDHMLEVEWTLKDGWGKPKISPFHNLTLHPAAKVLHYATELFEGMKAYRTKEDKIVLFRPDMNIKRLLTTAERTCLPAFSEDEFLKCLKKLISIDADWVPRSADASLYIRPTFIGIEPALGVTSSNVALLYVILGPVGPYFTVLTPVNLLADPNYVRAWPRGCGDKKMGANYAPTIAVQRWAQDRGFQQILWLFGPDHLLTEVGTMNIFMLFENSKGEKELVTPPLDGMILPGVVRKSLLDLCNKMDGIKVSERNIPMKEVISLQKNKKLLEIFGSGTACIVCPVGNIHYEGQDYEIPTLKRENPFCKQLLTALKDIQYGRVKHECNMKMLFYLLTFVLTFDLSIQNVIHSSSAFGDVEVSSYSRNERMRSAFDDVTSVLPVTSSHDVYTTSDYMSHQQSYNPISSAAFYDYSRDDINPSPTSSAVEGTGDAIYGSKIAFSSSYSEISSSSVQYEPEKQNQTAEAFDSSKIPIGSSYGVIDSSSIQYAPSEQTETVSALYGSDMAISSSRSSSVQYESEIPTLQTASALDSYKIAVSSSYREVDSSSFPYETAAADRSSNYSPYYAKTAVLNRTVEPTPFISSSYSDISVNFNNLFSSSFEIEETKTISTEFIDSSLPFDVISSVQLDEFSSIFPDPTHFTPTPISDLFYITSDSISESSVALPTNQNSYSSSIHIELEQSSPFTPPTPTPTIEPSPPLYHVTGTMFVSMAATINISETMELTESNEPTEAQLDIQVRGIITNNTCACSGQQPTKNHCPCEALMSVVSNRDMAPLKFFCQTIQDYFGSSFRTTCNVTYQQTEESQERVPFACICEVEFRPSLNPSKLECTCNDTIVSTPPPSHSCNCSTEPCQCHEIEIHPNVFIRYNCSCEENNQTVVNEGNFLNNFGCQQYDFADNMVQVFVNCSRRVVDEPSWTTISPEVSNSCPCKNMSFAGGEVIVLYNCTCKNGTDQVIETVTETSKSETQSCQCVEFSFFDGRVKFRVNCTCETKVESCTCQGIYVDGKHIVVCLNCSRDDSITTTTSTTTTTTVKPVGNAKCEPKCKKAELFNGQIAVHFNCTCQESTKVFYHESVSAIEESDSMFMQCPCQNRISESTRNLLKRHVTDDRNGSVLFCSCEMRDRKQSVTSTQGEVTVHVPTSERVKSTASTTKPTNETAIETITESFTDGILERYWIRTVLDKKLENISDSKLQMETKLANAYLVAFQRQHSINLGLRSKRQIKNNLSVTILHVRPFEHDTSQTEIIYAVKSDNQLIPAKNAVQLLKLLDKDKEMEKIMTAVFHESGLIREDSEHKNRTSAPLIVPLSRRSADQRPVRKKKSKKSDLEVRNPEIIVSTPSDSGKSDKSLIRIKESQKKKKVKRESPLPLDVHRMVDHYQLPEDVFDHVATPPTKLVRKKKKLAPVKDRRLNVANASSSGISSMGVSNLDVAAISGSMNPIPKPRKNKSSTKERNRLNYGDEDDEIDSMIRSRADRVCSAEFLIEDIRSELERFHKNIPTYR</sequence>
<dbReference type="Gene3D" id="3.30.470.10">
    <property type="match status" value="1"/>
</dbReference>
<dbReference type="GO" id="GO:0005739">
    <property type="term" value="C:mitochondrion"/>
    <property type="evidence" value="ECO:0007669"/>
    <property type="project" value="TreeGrafter"/>
</dbReference>
<evidence type="ECO:0000256" key="6">
    <source>
        <dbReference type="ARBA" id="ARBA00022679"/>
    </source>
</evidence>
<keyword evidence="11 13" id="KW-0100">Branched-chain amino acid biosynthesis</keyword>
<comment type="catalytic activity">
    <reaction evidence="13">
        <text>L-isoleucine + 2-oxoglutarate = (S)-3-methyl-2-oxopentanoate + L-glutamate</text>
        <dbReference type="Rhea" id="RHEA:24801"/>
        <dbReference type="ChEBI" id="CHEBI:16810"/>
        <dbReference type="ChEBI" id="CHEBI:29985"/>
        <dbReference type="ChEBI" id="CHEBI:35146"/>
        <dbReference type="ChEBI" id="CHEBI:58045"/>
        <dbReference type="EC" id="2.6.1.42"/>
    </reaction>
</comment>
<dbReference type="Pfam" id="PF00335">
    <property type="entry name" value="Tetraspanin"/>
    <property type="match status" value="1"/>
</dbReference>
<evidence type="ECO:0000256" key="3">
    <source>
        <dbReference type="ARBA" id="ARBA00009320"/>
    </source>
</evidence>
<feature type="compositionally biased region" description="Basic and acidic residues" evidence="14">
    <location>
        <begin position="1637"/>
        <end position="1649"/>
    </location>
</feature>
<dbReference type="InterPro" id="IPR036038">
    <property type="entry name" value="Aminotransferase-like"/>
</dbReference>
<keyword evidence="17" id="KW-1185">Reference proteome</keyword>
<dbReference type="FunFam" id="3.20.10.10:FF:000004">
    <property type="entry name" value="Branched-chain-amino-acid aminotransferase"/>
    <property type="match status" value="1"/>
</dbReference>
<dbReference type="Pfam" id="PF01063">
    <property type="entry name" value="Aminotran_4"/>
    <property type="match status" value="1"/>
</dbReference>
<dbReference type="GO" id="GO:0009098">
    <property type="term" value="P:L-leucine biosynthetic process"/>
    <property type="evidence" value="ECO:0007669"/>
    <property type="project" value="TreeGrafter"/>
</dbReference>
<dbReference type="SUPFAM" id="SSF48652">
    <property type="entry name" value="Tetraspanin"/>
    <property type="match status" value="1"/>
</dbReference>
<dbReference type="PROSITE" id="PS00770">
    <property type="entry name" value="AA_TRANSFER_CLASS_4"/>
    <property type="match status" value="1"/>
</dbReference>
<keyword evidence="5 13" id="KW-0028">Amino-acid biosynthesis</keyword>
<dbReference type="EC" id="2.6.1.42" evidence="13"/>
<reference evidence="16" key="2">
    <citation type="submission" date="2015-02" db="UniProtKB">
        <authorList>
            <consortium name="EnsemblMetazoa"/>
        </authorList>
    </citation>
    <scope>IDENTIFICATION</scope>
</reference>
<feature type="transmembrane region" description="Helical" evidence="15">
    <location>
        <begin position="84"/>
        <end position="108"/>
    </location>
</feature>
<dbReference type="InterPro" id="IPR018300">
    <property type="entry name" value="Aminotrans_IV_CS"/>
</dbReference>
<feature type="transmembrane region" description="Helical" evidence="15">
    <location>
        <begin position="54"/>
        <end position="77"/>
    </location>
</feature>
<dbReference type="GO" id="GO:0052654">
    <property type="term" value="F:L-leucine-2-oxoglutarate transaminase activity"/>
    <property type="evidence" value="ECO:0007669"/>
    <property type="project" value="RHEA"/>
</dbReference>
<evidence type="ECO:0000313" key="16">
    <source>
        <dbReference type="EnsemblMetazoa" id="SMAR012046-PA"/>
    </source>
</evidence>
<dbReference type="STRING" id="126957.T1JE10"/>
<evidence type="ECO:0000256" key="12">
    <source>
        <dbReference type="RuleBase" id="RU004516"/>
    </source>
</evidence>
<dbReference type="InterPro" id="IPR008952">
    <property type="entry name" value="Tetraspanin_EC2_sf"/>
</dbReference>
<evidence type="ECO:0000313" key="17">
    <source>
        <dbReference type="Proteomes" id="UP000014500"/>
    </source>
</evidence>
<dbReference type="PANTHER" id="PTHR11825:SF44">
    <property type="entry name" value="BRANCHED-CHAIN-AMINO-ACID AMINOTRANSFERASE"/>
    <property type="match status" value="1"/>
</dbReference>
<keyword evidence="8 12" id="KW-0663">Pyridoxal phosphate</keyword>
<evidence type="ECO:0000256" key="15">
    <source>
        <dbReference type="SAM" id="Phobius"/>
    </source>
</evidence>
<dbReference type="NCBIfam" id="NF009897">
    <property type="entry name" value="PRK13357.1"/>
    <property type="match status" value="1"/>
</dbReference>
<evidence type="ECO:0000256" key="1">
    <source>
        <dbReference type="ARBA" id="ARBA00001933"/>
    </source>
</evidence>
<dbReference type="CDD" id="cd01557">
    <property type="entry name" value="BCAT_beta_family"/>
    <property type="match status" value="1"/>
</dbReference>
<dbReference type="InterPro" id="IPR001544">
    <property type="entry name" value="Aminotrans_IV"/>
</dbReference>
<dbReference type="InterPro" id="IPR043132">
    <property type="entry name" value="BCAT-like_C"/>
</dbReference>
<comment type="subcellular location">
    <subcellularLocation>
        <location evidence="2">Membrane</location>
        <topology evidence="2">Multi-pass membrane protein</topology>
    </subcellularLocation>
</comment>
<dbReference type="GO" id="GO:0052656">
    <property type="term" value="F:L-isoleucine-2-oxoglutarate transaminase activity"/>
    <property type="evidence" value="ECO:0007669"/>
    <property type="project" value="RHEA"/>
</dbReference>
<evidence type="ECO:0000256" key="10">
    <source>
        <dbReference type="ARBA" id="ARBA00023136"/>
    </source>
</evidence>
<evidence type="ECO:0000256" key="14">
    <source>
        <dbReference type="SAM" id="MobiDB-lite"/>
    </source>
</evidence>
<keyword evidence="6 13" id="KW-0808">Transferase</keyword>
<dbReference type="eggNOG" id="KOG3882">
    <property type="taxonomic scope" value="Eukaryota"/>
</dbReference>
<dbReference type="InterPro" id="IPR033939">
    <property type="entry name" value="BCAT_family"/>
</dbReference>